<keyword evidence="1" id="KW-0472">Membrane</keyword>
<keyword evidence="1" id="KW-0812">Transmembrane</keyword>
<feature type="transmembrane region" description="Helical" evidence="1">
    <location>
        <begin position="40"/>
        <end position="60"/>
    </location>
</feature>
<accession>A0AAD6R1M9</accession>
<evidence type="ECO:0000313" key="2">
    <source>
        <dbReference type="EMBL" id="KAJ7000527.1"/>
    </source>
</evidence>
<name>A0AAD6R1M9_9ROSI</name>
<evidence type="ECO:0000313" key="3">
    <source>
        <dbReference type="Proteomes" id="UP001164929"/>
    </source>
</evidence>
<protein>
    <submittedName>
        <fullName evidence="2">Uncharacterized protein</fullName>
    </submittedName>
</protein>
<gene>
    <name evidence="2" type="ORF">NC653_011104</name>
</gene>
<keyword evidence="1" id="KW-1133">Transmembrane helix</keyword>
<comment type="caution">
    <text evidence="2">The sequence shown here is derived from an EMBL/GenBank/DDBJ whole genome shotgun (WGS) entry which is preliminary data.</text>
</comment>
<sequence length="109" mass="13217">MVFLYHCPLIIYFDGKVVLYYFNFLKDFIKSFIVNNHLKFLFLVICIFSTFIKIYSYDNIFIKYHSHLKMVNQLLSMKVHTTQICRDSQLPMEFTMSSNVIGYFLFLFY</sequence>
<proteinExistence type="predicted"/>
<keyword evidence="3" id="KW-1185">Reference proteome</keyword>
<dbReference type="AlphaFoldDB" id="A0AAD6R1M9"/>
<organism evidence="2 3">
    <name type="scientific">Populus alba x Populus x berolinensis</name>
    <dbReference type="NCBI Taxonomy" id="444605"/>
    <lineage>
        <taxon>Eukaryota</taxon>
        <taxon>Viridiplantae</taxon>
        <taxon>Streptophyta</taxon>
        <taxon>Embryophyta</taxon>
        <taxon>Tracheophyta</taxon>
        <taxon>Spermatophyta</taxon>
        <taxon>Magnoliopsida</taxon>
        <taxon>eudicotyledons</taxon>
        <taxon>Gunneridae</taxon>
        <taxon>Pentapetalae</taxon>
        <taxon>rosids</taxon>
        <taxon>fabids</taxon>
        <taxon>Malpighiales</taxon>
        <taxon>Salicaceae</taxon>
        <taxon>Saliceae</taxon>
        <taxon>Populus</taxon>
    </lineage>
</organism>
<dbReference type="Proteomes" id="UP001164929">
    <property type="component" value="Chromosome 4"/>
</dbReference>
<evidence type="ECO:0000256" key="1">
    <source>
        <dbReference type="SAM" id="Phobius"/>
    </source>
</evidence>
<reference evidence="2 3" key="1">
    <citation type="journal article" date="2023" name="Mol. Ecol. Resour.">
        <title>Chromosome-level genome assembly of a triploid poplar Populus alba 'Berolinensis'.</title>
        <authorList>
            <person name="Chen S."/>
            <person name="Yu Y."/>
            <person name="Wang X."/>
            <person name="Wang S."/>
            <person name="Zhang T."/>
            <person name="Zhou Y."/>
            <person name="He R."/>
            <person name="Meng N."/>
            <person name="Wang Y."/>
            <person name="Liu W."/>
            <person name="Liu Z."/>
            <person name="Liu J."/>
            <person name="Guo Q."/>
            <person name="Huang H."/>
            <person name="Sederoff R.R."/>
            <person name="Wang G."/>
            <person name="Qu G."/>
            <person name="Chen S."/>
        </authorList>
    </citation>
    <scope>NUCLEOTIDE SEQUENCE [LARGE SCALE GENOMIC DNA]</scope>
    <source>
        <strain evidence="2">SC-2020</strain>
    </source>
</reference>
<dbReference type="EMBL" id="JAQIZT010000004">
    <property type="protein sequence ID" value="KAJ7000527.1"/>
    <property type="molecule type" value="Genomic_DNA"/>
</dbReference>